<evidence type="ECO:0000313" key="3">
    <source>
        <dbReference type="Proteomes" id="UP000633601"/>
    </source>
</evidence>
<organism evidence="2 3">
    <name type="scientific">Oerskovia gallyi</name>
    <dbReference type="NCBI Taxonomy" id="2762226"/>
    <lineage>
        <taxon>Bacteria</taxon>
        <taxon>Bacillati</taxon>
        <taxon>Actinomycetota</taxon>
        <taxon>Actinomycetes</taxon>
        <taxon>Micrococcales</taxon>
        <taxon>Cellulomonadaceae</taxon>
        <taxon>Oerskovia</taxon>
    </lineage>
</organism>
<reference evidence="2 3" key="1">
    <citation type="submission" date="2020-08" db="EMBL/GenBank/DDBJ databases">
        <title>A Genomic Blueprint of the Chicken Gut Microbiome.</title>
        <authorList>
            <person name="Gilroy R."/>
            <person name="Ravi A."/>
            <person name="Getino M."/>
            <person name="Pursley I."/>
            <person name="Horton D.L."/>
            <person name="Alikhan N.-F."/>
            <person name="Baker D."/>
            <person name="Gharbi K."/>
            <person name="Hall N."/>
            <person name="Watson M."/>
            <person name="Adriaenssens E.M."/>
            <person name="Foster-Nyarko E."/>
            <person name="Jarju S."/>
            <person name="Secka A."/>
            <person name="Antonio M."/>
            <person name="Oren A."/>
            <person name="Chaudhuri R."/>
            <person name="La Ragione R.M."/>
            <person name="Hildebrand F."/>
            <person name="Pallen M.J."/>
        </authorList>
    </citation>
    <scope>NUCLEOTIDE SEQUENCE [LARGE SCALE GENOMIC DNA]</scope>
    <source>
        <strain evidence="2 3">Sa2CUA8</strain>
    </source>
</reference>
<accession>A0ABR8UZ45</accession>
<keyword evidence="3" id="KW-1185">Reference proteome</keyword>
<protein>
    <submittedName>
        <fullName evidence="2">Septum formation family protein</fullName>
    </submittedName>
</protein>
<gene>
    <name evidence="2" type="ORF">H9640_04595</name>
</gene>
<comment type="caution">
    <text evidence="2">The sequence shown here is derived from an EMBL/GenBank/DDBJ whole genome shotgun (WGS) entry which is preliminary data.</text>
</comment>
<dbReference type="EMBL" id="JACSQE010000003">
    <property type="protein sequence ID" value="MBD7997828.1"/>
    <property type="molecule type" value="Genomic_DNA"/>
</dbReference>
<dbReference type="InterPro" id="IPR026004">
    <property type="entry name" value="Septum_form"/>
</dbReference>
<dbReference type="Proteomes" id="UP000633601">
    <property type="component" value="Unassembled WGS sequence"/>
</dbReference>
<evidence type="ECO:0000259" key="1">
    <source>
        <dbReference type="Pfam" id="PF13845"/>
    </source>
</evidence>
<proteinExistence type="predicted"/>
<name>A0ABR8UZ45_9CELL</name>
<sequence length="179" mass="18944">MATARPRSVRTVAVAAGLLTSALLLSGCGAIIDSITGPSEAQRDEPGGEVTAASDADVFSLQLGDCINESAPAETEETVEYESLPVVPCADPHTGEVYAEHELPAGEFPGDQAVSDTGMEHCYSVFEEFVGLNYEESTLDFWAMFPSQESWDMADDRTIQCFVGPVEDTVTGTLEGAAV</sequence>
<dbReference type="PROSITE" id="PS51257">
    <property type="entry name" value="PROKAR_LIPOPROTEIN"/>
    <property type="match status" value="1"/>
</dbReference>
<evidence type="ECO:0000313" key="2">
    <source>
        <dbReference type="EMBL" id="MBD7997828.1"/>
    </source>
</evidence>
<dbReference type="RefSeq" id="WP_191789556.1">
    <property type="nucleotide sequence ID" value="NZ_JACSQE010000003.1"/>
</dbReference>
<dbReference type="Pfam" id="PF13845">
    <property type="entry name" value="Septum_form"/>
    <property type="match status" value="1"/>
</dbReference>
<feature type="domain" description="Septum formation-related" evidence="1">
    <location>
        <begin position="64"/>
        <end position="164"/>
    </location>
</feature>